<reference evidence="1" key="1">
    <citation type="journal article" date="2019" name="bioRxiv">
        <title>The Genome of the Zebra Mussel, Dreissena polymorpha: A Resource for Invasive Species Research.</title>
        <authorList>
            <person name="McCartney M.A."/>
            <person name="Auch B."/>
            <person name="Kono T."/>
            <person name="Mallez S."/>
            <person name="Zhang Y."/>
            <person name="Obille A."/>
            <person name="Becker A."/>
            <person name="Abrahante J.E."/>
            <person name="Garbe J."/>
            <person name="Badalamenti J.P."/>
            <person name="Herman A."/>
            <person name="Mangelson H."/>
            <person name="Liachko I."/>
            <person name="Sullivan S."/>
            <person name="Sone E.D."/>
            <person name="Koren S."/>
            <person name="Silverstein K.A.T."/>
            <person name="Beckman K.B."/>
            <person name="Gohl D.M."/>
        </authorList>
    </citation>
    <scope>NUCLEOTIDE SEQUENCE</scope>
    <source>
        <strain evidence="1">Duluth1</strain>
        <tissue evidence="1">Whole animal</tissue>
    </source>
</reference>
<dbReference type="AlphaFoldDB" id="A0A9D4K2A7"/>
<accession>A0A9D4K2A7</accession>
<gene>
    <name evidence="1" type="ORF">DPMN_103236</name>
</gene>
<dbReference type="Proteomes" id="UP000828390">
    <property type="component" value="Unassembled WGS sequence"/>
</dbReference>
<dbReference type="Gene3D" id="2.60.120.1000">
    <property type="match status" value="1"/>
</dbReference>
<dbReference type="EMBL" id="JAIWYP010000004">
    <property type="protein sequence ID" value="KAH3830002.1"/>
    <property type="molecule type" value="Genomic_DNA"/>
</dbReference>
<reference evidence="1" key="2">
    <citation type="submission" date="2020-11" db="EMBL/GenBank/DDBJ databases">
        <authorList>
            <person name="McCartney M.A."/>
            <person name="Auch B."/>
            <person name="Kono T."/>
            <person name="Mallez S."/>
            <person name="Becker A."/>
            <person name="Gohl D.M."/>
            <person name="Silverstein K.A.T."/>
            <person name="Koren S."/>
            <person name="Bechman K.B."/>
            <person name="Herman A."/>
            <person name="Abrahante J.E."/>
            <person name="Garbe J."/>
        </authorList>
    </citation>
    <scope>NUCLEOTIDE SEQUENCE</scope>
    <source>
        <strain evidence="1">Duluth1</strain>
        <tissue evidence="1">Whole animal</tissue>
    </source>
</reference>
<sequence>MRWDCKAAIIHNPSDPETLTTFWMNRTGQKANYFGGGSPGSGNCACGETRSCFNTSLHCNCDENDEVWRHDEGFVTNKDELPIHTFHAGDTGGSAEDGFLTIGPILCTGHA</sequence>
<protein>
    <submittedName>
        <fullName evidence="1">Uncharacterized protein</fullName>
    </submittedName>
</protein>
<evidence type="ECO:0000313" key="2">
    <source>
        <dbReference type="Proteomes" id="UP000828390"/>
    </source>
</evidence>
<proteinExistence type="predicted"/>
<organism evidence="1 2">
    <name type="scientific">Dreissena polymorpha</name>
    <name type="common">Zebra mussel</name>
    <name type="synonym">Mytilus polymorpha</name>
    <dbReference type="NCBI Taxonomy" id="45954"/>
    <lineage>
        <taxon>Eukaryota</taxon>
        <taxon>Metazoa</taxon>
        <taxon>Spiralia</taxon>
        <taxon>Lophotrochozoa</taxon>
        <taxon>Mollusca</taxon>
        <taxon>Bivalvia</taxon>
        <taxon>Autobranchia</taxon>
        <taxon>Heteroconchia</taxon>
        <taxon>Euheterodonta</taxon>
        <taxon>Imparidentia</taxon>
        <taxon>Neoheterodontei</taxon>
        <taxon>Myida</taxon>
        <taxon>Dreissenoidea</taxon>
        <taxon>Dreissenidae</taxon>
        <taxon>Dreissena</taxon>
    </lineage>
</organism>
<evidence type="ECO:0000313" key="1">
    <source>
        <dbReference type="EMBL" id="KAH3830002.1"/>
    </source>
</evidence>
<comment type="caution">
    <text evidence="1">The sequence shown here is derived from an EMBL/GenBank/DDBJ whole genome shotgun (WGS) entry which is preliminary data.</text>
</comment>
<keyword evidence="2" id="KW-1185">Reference proteome</keyword>
<name>A0A9D4K2A7_DREPO</name>